<proteinExistence type="predicted"/>
<dbReference type="EMBL" id="UZWD01000028">
    <property type="protein sequence ID" value="VDS05249.1"/>
    <property type="molecule type" value="Genomic_DNA"/>
</dbReference>
<dbReference type="AlphaFoldDB" id="A0A447ICP0"/>
<name>A0A447ICP0_9HYPH</name>
<keyword evidence="2" id="KW-1185">Reference proteome</keyword>
<sequence>MFTFPGSLGRDAAMAAWTWAVRDTSGDLVSLDGVFNGALTGADFEPVATEVALRMRAGLEQAGKDPDAARRLKAQMARDDHRELLVTAISALRHRSLLAKAQAFGKATNAITDDAALQTALQSMPLKDPQLAALLFQAAVGKVANPARLITAVIKLAGGATDAAIGRAGFSPMIDAYLAHAQNQLHNLQLLGPFADFDLVCRSLDRFHRLVRALTGYIEFSRGSRATQVLSALTKHVSDRVEPRLKEVAVDVNQALRRPREGADRLDDDRLLAAVNGVYLLSAVRDSRDSLALNAVFDQAWSQTGQALEMHAQRIIEHLRQAPGDALGGARMDATIKMAEIRFNADYAETLRRARLAAERRS</sequence>
<evidence type="ECO:0000313" key="1">
    <source>
        <dbReference type="EMBL" id="VDS05249.1"/>
    </source>
</evidence>
<protein>
    <submittedName>
        <fullName evidence="1">Uncharacterized protein</fullName>
    </submittedName>
</protein>
<evidence type="ECO:0000313" key="2">
    <source>
        <dbReference type="Proteomes" id="UP000268844"/>
    </source>
</evidence>
<organism evidence="1 2">
    <name type="scientific">Devosia equisanguinis</name>
    <dbReference type="NCBI Taxonomy" id="2490941"/>
    <lineage>
        <taxon>Bacteria</taxon>
        <taxon>Pseudomonadati</taxon>
        <taxon>Pseudomonadota</taxon>
        <taxon>Alphaproteobacteria</taxon>
        <taxon>Hyphomicrobiales</taxon>
        <taxon>Devosiaceae</taxon>
        <taxon>Devosia</taxon>
    </lineage>
</organism>
<reference evidence="1 2" key="1">
    <citation type="submission" date="2018-12" db="EMBL/GenBank/DDBJ databases">
        <authorList>
            <person name="Criscuolo A."/>
        </authorList>
    </citation>
    <scope>NUCLEOTIDE SEQUENCE [LARGE SCALE GENOMIC DNA]</scope>
    <source>
        <strain evidence="1">ACIP1116281</strain>
    </source>
</reference>
<accession>A0A447ICP0</accession>
<dbReference type="Proteomes" id="UP000268844">
    <property type="component" value="Unassembled WGS sequence"/>
</dbReference>
<gene>
    <name evidence="1" type="ORF">DEVEQU_02390</name>
</gene>